<dbReference type="RefSeq" id="WP_190028433.1">
    <property type="nucleotide sequence ID" value="NZ_BMUU01000010.1"/>
</dbReference>
<feature type="domain" description="Carrier" evidence="6">
    <location>
        <begin position="2499"/>
        <end position="2573"/>
    </location>
</feature>
<dbReference type="InterPro" id="IPR036736">
    <property type="entry name" value="ACP-like_sf"/>
</dbReference>
<keyword evidence="8" id="KW-1185">Reference proteome</keyword>
<name>A0ABQ3AG73_9ACTN</name>
<comment type="cofactor">
    <cofactor evidence="1">
        <name>pantetheine 4'-phosphate</name>
        <dbReference type="ChEBI" id="CHEBI:47942"/>
    </cofactor>
</comment>
<dbReference type="SUPFAM" id="SSF56801">
    <property type="entry name" value="Acetyl-CoA synthetase-like"/>
    <property type="match status" value="2"/>
</dbReference>
<evidence type="ECO:0000313" key="8">
    <source>
        <dbReference type="Proteomes" id="UP000600946"/>
    </source>
</evidence>
<proteinExistence type="predicted"/>
<dbReference type="Pfam" id="PF00550">
    <property type="entry name" value="PP-binding"/>
    <property type="match status" value="2"/>
</dbReference>
<dbReference type="CDD" id="cd17643">
    <property type="entry name" value="A_NRPS_Cytc1-like"/>
    <property type="match status" value="1"/>
</dbReference>
<dbReference type="SUPFAM" id="SSF52777">
    <property type="entry name" value="CoA-dependent acyltransferases"/>
    <property type="match status" value="8"/>
</dbReference>
<reference evidence="8" key="1">
    <citation type="journal article" date="2019" name="Int. J. Syst. Evol. Microbiol.">
        <title>The Global Catalogue of Microorganisms (GCM) 10K type strain sequencing project: providing services to taxonomists for standard genome sequencing and annotation.</title>
        <authorList>
            <consortium name="The Broad Institute Genomics Platform"/>
            <consortium name="The Broad Institute Genome Sequencing Center for Infectious Disease"/>
            <person name="Wu L."/>
            <person name="Ma J."/>
        </authorList>
    </citation>
    <scope>NUCLEOTIDE SEQUENCE [LARGE SCALE GENOMIC DNA]</scope>
    <source>
        <strain evidence="8">JCM 4594</strain>
    </source>
</reference>
<dbReference type="CDD" id="cd17652">
    <property type="entry name" value="A_NRPS_CmdD_like"/>
    <property type="match status" value="1"/>
</dbReference>
<dbReference type="EMBL" id="BMUU01000010">
    <property type="protein sequence ID" value="GGY52232.1"/>
    <property type="molecule type" value="Genomic_DNA"/>
</dbReference>
<keyword evidence="4" id="KW-0677">Repeat</keyword>
<dbReference type="PROSITE" id="PS50075">
    <property type="entry name" value="CARRIER"/>
    <property type="match status" value="2"/>
</dbReference>
<dbReference type="Gene3D" id="3.30.559.30">
    <property type="entry name" value="Nonribosomal peptide synthetase, condensation domain"/>
    <property type="match status" value="4"/>
</dbReference>
<dbReference type="GeneID" id="96293225"/>
<evidence type="ECO:0000256" key="4">
    <source>
        <dbReference type="ARBA" id="ARBA00022737"/>
    </source>
</evidence>
<keyword evidence="2" id="KW-0596">Phosphopantetheine</keyword>
<dbReference type="InterPro" id="IPR009081">
    <property type="entry name" value="PP-bd_ACP"/>
</dbReference>
<dbReference type="InterPro" id="IPR000873">
    <property type="entry name" value="AMP-dep_synth/lig_dom"/>
</dbReference>
<gene>
    <name evidence="7" type="ORF">GCM10010326_53020</name>
</gene>
<evidence type="ECO:0000256" key="3">
    <source>
        <dbReference type="ARBA" id="ARBA00022553"/>
    </source>
</evidence>
<dbReference type="Gene3D" id="3.30.300.30">
    <property type="match status" value="2"/>
</dbReference>
<dbReference type="Gene3D" id="3.40.50.980">
    <property type="match status" value="2"/>
</dbReference>
<dbReference type="InterPro" id="IPR029058">
    <property type="entry name" value="AB_hydrolase_fold"/>
</dbReference>
<dbReference type="PANTHER" id="PTHR45527:SF1">
    <property type="entry name" value="FATTY ACID SYNTHASE"/>
    <property type="match status" value="1"/>
</dbReference>
<dbReference type="Gene3D" id="3.40.50.1820">
    <property type="entry name" value="alpha/beta hydrolase"/>
    <property type="match status" value="1"/>
</dbReference>
<comment type="caution">
    <text evidence="7">The sequence shown here is derived from an EMBL/GenBank/DDBJ whole genome shotgun (WGS) entry which is preliminary data.</text>
</comment>
<evidence type="ECO:0000256" key="5">
    <source>
        <dbReference type="ARBA" id="ARBA00023194"/>
    </source>
</evidence>
<dbReference type="InterPro" id="IPR006162">
    <property type="entry name" value="Ppantetheine_attach_site"/>
</dbReference>
<sequence length="3052" mass="324994">MSDRTPGPARLPLSAAQRGIWFAHDLDPTGRRYNVAEYKEVHGPLDAALLAAAWYQLACEADALRVSRIEHDESGTWQLLDAEPGARALRFFDVSGTADPDGSARRWMDDDLARPVDLSAGGLYTVALFKVAEDRFRFYQRYHHIMMDGMGAALLDARLAELYGRALAGEEWGPGPFGTLPELLHEDAEYRASQEAADDGAYWADRLAGLPGTPRLAEGRSADPELAGIPFVRRSVRLSAETAERVRTVARSARTPWTMLMIALVSAYVHRVSGKDELVLGLPVTGRTTELTRRTPGMSSNIVPLRVGVRPDVPLTGLVGAVRDQVRASLKHQLPRYEDLCRAVSGGESERRIAGPMVNIMAFAPGLGFGGHPTVQHNLSNGPVDDLAIGIYDLGQEQGLRIDFDAAPGACDVEAAAVHQDRFLTFLHAALDHPELPLGQVELLSAEERHRLLVEWTAPDAEVPAEERHLAALFEEQAALHPDRVAVTDGAAHLTYAQLDERANRLARLLTARGAGPEGYVAVALDRSAELVTALLAVVKSGAAYVPLDPHYPADRLAYMLQDATPTLVITSEAARPGLPDTEVPLLVLDARATIAQLAAADPAPLTDADRTTPLSGDRPAYVIYTSGSTGRPKGVVIPHRNVVRLFTATSHWFGFGPDDVWTLFHSYAFDFSVWELWGPLLHGGRLVVVPHAVSRAPEEFLTLLATERVTVLNQTPSAFYQLMQADAENPVGELALRRVVFGGEALDLGRLAPWQRAHPDAVLVNMYGITETTVHVSHLVLGADDTAGQTRSLIGRAIPDLRIYVLDSALRPVPVGERGEMYVAGAGLARGYLGRPDLSADRFVADPFGAPGTRMYRTGDLARWQPDGGLEYLGRSDHQVKIRGFRIELGEIESVLLALAGVASGAVVVREDRPGDKRLVAYVVPVAGAGLGEPALRAALGEALPAHMVPSAFMTLDALPLTANGKLDTKALPAPVHLGSAAGRAPRTGPEEVLCALFADVLGVERVGVDDSFFDLGGDSIMSIQLVSGARRAGLGLSSREVFRLRTPAALAEAATPLDERPAEAPDAGLGAIPFTPVMRWADGRGGLPAGYNQSMVLRVPAGLTLPHLTAALQALLDHHDALRARRTADTLFVGPAGSVAAAGCLRRVDAAGLDEAALDALAAAEGRSALASLAPDTAGGMVRAVWCDRAEAGSGLLVLVLHHLVVDGVSWRVLAPDLAQAWAAVAQGRVPRLQPVGSSLRTWSRRLTEAAASPEREAELPYWTEVLTGPSAPLGNRPPDPATDVLGTAGRLTLRLPAEVTRTLLTTVPAAFHAEVNDVLLAAFALAHRAWRGGGDGPVLVDLEGHGREESALAGGDLSRTVGWFTTLHPVRLDAGAVDDPCAALKAVKEQLRAVPDRGFGYGLLRYLNPATAQRLAGLGRARIAFNYLGRFAAPGTPTDWAVVPRIEDGIPGGPDDMPLGHSLALDALTQDGPDGPELVASWTWADGVLDASEVAALAAAWFDALRDLARRGSRPGAGGRTPSDVAPAVLSQREIELLERRRPPVGDLLPLAPLQEGLLFHSLQAGDGDVYTAQLRLDLTGPLDAALLRSAARTLLDRHPHLGAEFHHEGLARPVQLVPGELELPWYQVDLTDLPESERAEGADALAAAERALGFEPDRAPLFRFTLVTLGEDSHRLLLTNHHLLLDGWSMPVLIRELLTLYAAGADPSALPRPRPYRDFLTHLAAADRQAARAAWREALAGLEEPTLVRQSDHDRTPRVPERLEFALPAPVAATLTERARDAGLTLNTVLQGAWALVLARLTGRDDVVFGATVSGRPPELPDVESMVGLFINTLPVRLRLDPAESLTALLARMQREQSALLGHQHLGLAEIQQLGGLGALFDTAMVFENYPLDVSALAAATAGSGLSLASVGGHDAVHYTMGLVAQPDDDGSLRFRLDHQSDLLTGAQAQAVAERLLRVLATLAEAPGTPVGRLDVLPAAERAQLVHGWNDSDVPSAGRHFTIPGLFEAQVARTPDAVALVHGSTELTYRELNTRANRLARLLARRGAAPERFVAIALHRSVELVVAQLAVLKTGAAFLPVDPGYPADRVAYMLRDADPALVVTSSAVAAAGLADTGAPRLLIDRTDYGSCSGRGLTVRRDARHAAYVIYTSGSTGRPKGVVVTHAGIASMIAGQAAGLAVTPASRVLLFASPSFDAAVWELCMALLTGARAVLGDADELLPGPTLAALIAEHGVTHATLPPSALPVLPEDALPPGATLVVAGEATAPDLVDRWSRGRRMVNAYGPTESTVCASMSAPLAGPVLAPIGRPIANTRLYVLDRHLKPVPAGTPGELYIAGAGLARGYLGRPDLTADRFVANPFGEPGSRMYRTGDLAQWRPDGNLDYLGRADHQVKIRGFRIEPGEIESALTAHPGVEQAVVLVREDQPGARRLVAYVVGEGTGSLALRTFLGATLPDYMVPSAFVPLDALPLTANGKVDRKALPVPELGTGDGGRAPATEREAVLCALFAEVLGVASAGADDSFFDLGGDSIMAIQLVSRAREAGLALSVREVFAHRTAAALASVAEEVATEVPWADTPGLDGPFPGLEEETELLRRSDPDVLDVLPLTPLQEGFLFHALLSGDDGDGPDVYTTRLTLELAGPLDADALRAAAERLLARQPALRAGFRHEDTGRAVQVVHGKVPLPWRYERAAGDEEARELAAREGEFTFDLAAPPLLRMLLVELPGERHHLVLTAHHILWDGWSVPVLVEELFTLYAERGADSSLPEPPPLRAYFAWLAAQERPGAEAAWSAALSGATATLVAPGSGQTQERAQESVRTELSAGLTARLHARLRTRGLTLNTAIQGAWGVVLAELTGRTDVVFGSTVSGRPAEVPGVERMVGNFINTQPVRVRIVADESIGALLGRVQEEQSALLPHHHLGLGDIQRLVGAGPLFDTTTVVKNTPLEASSLLGRADGLDGLHLTGGDSEDATHYPLRMQAVPGLDTTTLGLHLGYLPDLYRPEEAQGLLDAMVRLLEAVADGVDTPVGQLRDRTPQPQEDLLAQWGGY</sequence>
<dbReference type="Pfam" id="PF00668">
    <property type="entry name" value="Condensation"/>
    <property type="match status" value="4"/>
</dbReference>
<dbReference type="InterPro" id="IPR001242">
    <property type="entry name" value="Condensation_dom"/>
</dbReference>
<dbReference type="InterPro" id="IPR010060">
    <property type="entry name" value="NRPS_synth"/>
</dbReference>
<dbReference type="SMART" id="SM00823">
    <property type="entry name" value="PKS_PP"/>
    <property type="match status" value="2"/>
</dbReference>
<dbReference type="InterPro" id="IPR010071">
    <property type="entry name" value="AA_adenyl_dom"/>
</dbReference>
<dbReference type="Gene3D" id="3.30.559.10">
    <property type="entry name" value="Chloramphenicol acetyltransferase-like domain"/>
    <property type="match status" value="4"/>
</dbReference>
<dbReference type="Gene3D" id="1.10.1200.10">
    <property type="entry name" value="ACP-like"/>
    <property type="match status" value="1"/>
</dbReference>
<dbReference type="PROSITE" id="PS00012">
    <property type="entry name" value="PHOSPHOPANTETHEINE"/>
    <property type="match status" value="2"/>
</dbReference>
<dbReference type="Gene3D" id="3.40.50.12780">
    <property type="entry name" value="N-terminal domain of ligase-like"/>
    <property type="match status" value="1"/>
</dbReference>
<dbReference type="InterPro" id="IPR020845">
    <property type="entry name" value="AMP-binding_CS"/>
</dbReference>
<evidence type="ECO:0000256" key="2">
    <source>
        <dbReference type="ARBA" id="ARBA00022450"/>
    </source>
</evidence>
<keyword evidence="5" id="KW-0045">Antibiotic biosynthesis</keyword>
<dbReference type="PANTHER" id="PTHR45527">
    <property type="entry name" value="NONRIBOSOMAL PEPTIDE SYNTHETASE"/>
    <property type="match status" value="1"/>
</dbReference>
<evidence type="ECO:0000256" key="1">
    <source>
        <dbReference type="ARBA" id="ARBA00001957"/>
    </source>
</evidence>
<dbReference type="PROSITE" id="PS00455">
    <property type="entry name" value="AMP_BINDING"/>
    <property type="match status" value="2"/>
</dbReference>
<keyword evidence="3" id="KW-0597">Phosphoprotein</keyword>
<organism evidence="7 8">
    <name type="scientific">Streptomyces xanthochromogenes</name>
    <dbReference type="NCBI Taxonomy" id="67384"/>
    <lineage>
        <taxon>Bacteria</taxon>
        <taxon>Bacillati</taxon>
        <taxon>Actinomycetota</taxon>
        <taxon>Actinomycetes</taxon>
        <taxon>Kitasatosporales</taxon>
        <taxon>Streptomycetaceae</taxon>
        <taxon>Streptomyces</taxon>
    </lineage>
</organism>
<dbReference type="Pfam" id="PF00501">
    <property type="entry name" value="AMP-binding"/>
    <property type="match status" value="2"/>
</dbReference>
<dbReference type="InterPro" id="IPR020806">
    <property type="entry name" value="PKS_PP-bd"/>
</dbReference>
<dbReference type="InterPro" id="IPR025110">
    <property type="entry name" value="AMP-bd_C"/>
</dbReference>
<dbReference type="NCBIfam" id="NF003417">
    <property type="entry name" value="PRK04813.1"/>
    <property type="match status" value="2"/>
</dbReference>
<dbReference type="Gene3D" id="2.30.38.10">
    <property type="entry name" value="Luciferase, Domain 3"/>
    <property type="match status" value="1"/>
</dbReference>
<dbReference type="InterPro" id="IPR045851">
    <property type="entry name" value="AMP-bd_C_sf"/>
</dbReference>
<protein>
    <recommendedName>
        <fullName evidence="6">Carrier domain-containing protein</fullName>
    </recommendedName>
</protein>
<accession>A0ABQ3AG73</accession>
<feature type="domain" description="Carrier" evidence="6">
    <location>
        <begin position="986"/>
        <end position="1060"/>
    </location>
</feature>
<dbReference type="SUPFAM" id="SSF47336">
    <property type="entry name" value="ACP-like"/>
    <property type="match status" value="2"/>
</dbReference>
<dbReference type="NCBIfam" id="TIGR01720">
    <property type="entry name" value="NRPS-para261"/>
    <property type="match status" value="1"/>
</dbReference>
<dbReference type="InterPro" id="IPR042099">
    <property type="entry name" value="ANL_N_sf"/>
</dbReference>
<dbReference type="NCBIfam" id="TIGR01733">
    <property type="entry name" value="AA-adenyl-dom"/>
    <property type="match status" value="2"/>
</dbReference>
<evidence type="ECO:0000259" key="6">
    <source>
        <dbReference type="PROSITE" id="PS50075"/>
    </source>
</evidence>
<dbReference type="InterPro" id="IPR023213">
    <property type="entry name" value="CAT-like_dom_sf"/>
</dbReference>
<dbReference type="Proteomes" id="UP000600946">
    <property type="component" value="Unassembled WGS sequence"/>
</dbReference>
<evidence type="ECO:0000313" key="7">
    <source>
        <dbReference type="EMBL" id="GGY52232.1"/>
    </source>
</evidence>
<dbReference type="Pfam" id="PF13193">
    <property type="entry name" value="AMP-binding_C"/>
    <property type="match status" value="2"/>
</dbReference>